<dbReference type="KEGG" id="lak:106170425"/>
<dbReference type="PROSITE" id="PS50106">
    <property type="entry name" value="PDZ"/>
    <property type="match status" value="1"/>
</dbReference>
<evidence type="ECO:0000256" key="4">
    <source>
        <dbReference type="ARBA" id="ARBA00022989"/>
    </source>
</evidence>
<dbReference type="STRING" id="7574.A0A1S3J5N9"/>
<dbReference type="GO" id="GO:0016323">
    <property type="term" value="C:basolateral plasma membrane"/>
    <property type="evidence" value="ECO:0007669"/>
    <property type="project" value="TreeGrafter"/>
</dbReference>
<evidence type="ECO:0000313" key="12">
    <source>
        <dbReference type="Proteomes" id="UP000085678"/>
    </source>
</evidence>
<dbReference type="Pfam" id="PF00595">
    <property type="entry name" value="PDZ"/>
    <property type="match status" value="1"/>
</dbReference>
<dbReference type="PANTHER" id="PTHR23119">
    <property type="entry name" value="DISCS LARGE"/>
    <property type="match status" value="1"/>
</dbReference>
<dbReference type="GO" id="GO:0030054">
    <property type="term" value="C:cell junction"/>
    <property type="evidence" value="ECO:0007669"/>
    <property type="project" value="TreeGrafter"/>
</dbReference>
<evidence type="ECO:0000256" key="1">
    <source>
        <dbReference type="ARBA" id="ARBA00004294"/>
    </source>
</evidence>
<feature type="transmembrane region" description="Helical" evidence="10">
    <location>
        <begin position="120"/>
        <end position="140"/>
    </location>
</feature>
<keyword evidence="5" id="KW-0496">Mitochondrion</keyword>
<organism evidence="12 13">
    <name type="scientific">Lingula anatina</name>
    <name type="common">Brachiopod</name>
    <name type="synonym">Lingula unguis</name>
    <dbReference type="NCBI Taxonomy" id="7574"/>
    <lineage>
        <taxon>Eukaryota</taxon>
        <taxon>Metazoa</taxon>
        <taxon>Spiralia</taxon>
        <taxon>Lophotrochozoa</taxon>
        <taxon>Brachiopoda</taxon>
        <taxon>Linguliformea</taxon>
        <taxon>Lingulata</taxon>
        <taxon>Lingulida</taxon>
        <taxon>Linguloidea</taxon>
        <taxon>Lingulidae</taxon>
        <taxon>Lingula</taxon>
    </lineage>
</organism>
<dbReference type="GO" id="GO:0019901">
    <property type="term" value="F:protein kinase binding"/>
    <property type="evidence" value="ECO:0007669"/>
    <property type="project" value="TreeGrafter"/>
</dbReference>
<dbReference type="RefSeq" id="XP_013405737.1">
    <property type="nucleotide sequence ID" value="XM_013550283.1"/>
</dbReference>
<proteinExistence type="predicted"/>
<dbReference type="OrthoDB" id="123971at2759"/>
<comment type="subunit">
    <text evidence="7">Binds (via the PDZ domain) to isoform 2A of SYNJ2 (via the unique motif in the C-terminus). Interacts (via C-terminus) with RALBP1. Interacts (via PDZ domain) with ACVR2A (via C-terminus) and ACVR2B (via C-terminus). Forms a ternary complex with ACVR2A and RALBP1. Interacts with MAPK12. Interacts with DLL1; enhances DLL1 protein stability, and promotes notch signaling in endothelial cells.</text>
</comment>
<dbReference type="Gene3D" id="2.30.42.10">
    <property type="match status" value="1"/>
</dbReference>
<dbReference type="GO" id="GO:0045197">
    <property type="term" value="P:establishment or maintenance of epithelial cell apical/basal polarity"/>
    <property type="evidence" value="ECO:0007669"/>
    <property type="project" value="TreeGrafter"/>
</dbReference>
<evidence type="ECO:0000256" key="10">
    <source>
        <dbReference type="SAM" id="Phobius"/>
    </source>
</evidence>
<keyword evidence="3" id="KW-1000">Mitochondrion outer membrane</keyword>
<dbReference type="OMA" id="CFTSAKD"/>
<sequence>MELPVVEIELDRGKTGLGFNIRGGSDIPYIQGDSGIFVTKIRDDGAAAADGRLQEGDKIIEINGSNVESVTHNDAVNLFLNAGETVKLKVKQGAERAILDRKARAATERRRGTTPEQTSIITVSSVLVIAGIAVAGYFAYKKYFRR</sequence>
<dbReference type="GO" id="GO:0098609">
    <property type="term" value="P:cell-cell adhesion"/>
    <property type="evidence" value="ECO:0007669"/>
    <property type="project" value="TreeGrafter"/>
</dbReference>
<feature type="domain" description="PDZ" evidence="11">
    <location>
        <begin position="7"/>
        <end position="94"/>
    </location>
</feature>
<keyword evidence="6 10" id="KW-0472">Membrane</keyword>
<evidence type="ECO:0000256" key="6">
    <source>
        <dbReference type="ARBA" id="ARBA00023136"/>
    </source>
</evidence>
<dbReference type="InParanoid" id="A0A1S3J5N9"/>
<reference evidence="13" key="1">
    <citation type="submission" date="2025-08" db="UniProtKB">
        <authorList>
            <consortium name="RefSeq"/>
        </authorList>
    </citation>
    <scope>IDENTIFICATION</scope>
    <source>
        <tissue evidence="13">Gonads</tissue>
    </source>
</reference>
<evidence type="ECO:0000256" key="3">
    <source>
        <dbReference type="ARBA" id="ARBA00022787"/>
    </source>
</evidence>
<dbReference type="Proteomes" id="UP000085678">
    <property type="component" value="Unplaced"/>
</dbReference>
<dbReference type="GO" id="GO:0097120">
    <property type="term" value="P:receptor localization to synapse"/>
    <property type="evidence" value="ECO:0007669"/>
    <property type="project" value="TreeGrafter"/>
</dbReference>
<dbReference type="FunFam" id="2.30.42.10:FF:000161">
    <property type="entry name" value="Synaptojanin-2-binding protein"/>
    <property type="match status" value="1"/>
</dbReference>
<evidence type="ECO:0000256" key="9">
    <source>
        <dbReference type="ARBA" id="ARBA00075222"/>
    </source>
</evidence>
<protein>
    <recommendedName>
        <fullName evidence="8">Synaptojanin-2-binding protein</fullName>
    </recommendedName>
    <alternativeName>
        <fullName evidence="9">Mitochondrial outer membrane protein 25</fullName>
    </alternativeName>
</protein>
<dbReference type="GO" id="GO:0005741">
    <property type="term" value="C:mitochondrial outer membrane"/>
    <property type="evidence" value="ECO:0007669"/>
    <property type="project" value="UniProtKB-SubCell"/>
</dbReference>
<dbReference type="CDD" id="cd06709">
    <property type="entry name" value="PDZ_SYNJ2BP-like"/>
    <property type="match status" value="1"/>
</dbReference>
<accession>A0A1S3J5N9</accession>
<evidence type="ECO:0000256" key="8">
    <source>
        <dbReference type="ARBA" id="ARBA00070337"/>
    </source>
</evidence>
<dbReference type="SMART" id="SM00228">
    <property type="entry name" value="PDZ"/>
    <property type="match status" value="1"/>
</dbReference>
<keyword evidence="4 10" id="KW-1133">Transmembrane helix</keyword>
<dbReference type="InterPro" id="IPR001478">
    <property type="entry name" value="PDZ"/>
</dbReference>
<evidence type="ECO:0000256" key="7">
    <source>
        <dbReference type="ARBA" id="ARBA00063547"/>
    </source>
</evidence>
<name>A0A1S3J5N9_LINAN</name>
<evidence type="ECO:0000259" key="11">
    <source>
        <dbReference type="PROSITE" id="PS50106"/>
    </source>
</evidence>
<evidence type="ECO:0000313" key="13">
    <source>
        <dbReference type="RefSeq" id="XP_013405737.1"/>
    </source>
</evidence>
<comment type="subcellular location">
    <subcellularLocation>
        <location evidence="1">Mitochondrion outer membrane</location>
    </subcellularLocation>
</comment>
<keyword evidence="2 10" id="KW-0812">Transmembrane</keyword>
<dbReference type="InterPro" id="IPR036034">
    <property type="entry name" value="PDZ_sf"/>
</dbReference>
<evidence type="ECO:0000256" key="2">
    <source>
        <dbReference type="ARBA" id="ARBA00022692"/>
    </source>
</evidence>
<dbReference type="GO" id="GO:0043113">
    <property type="term" value="P:receptor clustering"/>
    <property type="evidence" value="ECO:0007669"/>
    <property type="project" value="TreeGrafter"/>
</dbReference>
<dbReference type="PANTHER" id="PTHR23119:SF51">
    <property type="entry name" value="DISKS LARGE 1 TUMOR SUPPRESSOR PROTEIN"/>
    <property type="match status" value="1"/>
</dbReference>
<dbReference type="GeneID" id="106170425"/>
<dbReference type="InterPro" id="IPR050614">
    <property type="entry name" value="Synaptic_Scaffolding_LAP-MAGUK"/>
</dbReference>
<dbReference type="SUPFAM" id="SSF50156">
    <property type="entry name" value="PDZ domain-like"/>
    <property type="match status" value="1"/>
</dbReference>
<dbReference type="AlphaFoldDB" id="A0A1S3J5N9"/>
<evidence type="ECO:0000256" key="5">
    <source>
        <dbReference type="ARBA" id="ARBA00023128"/>
    </source>
</evidence>
<keyword evidence="12" id="KW-1185">Reference proteome</keyword>
<gene>
    <name evidence="13" type="primary">LOC106170425</name>
</gene>